<protein>
    <recommendedName>
        <fullName evidence="6">Aminotransferase</fullName>
        <ecNumber evidence="6">2.6.1.-</ecNumber>
    </recommendedName>
</protein>
<evidence type="ECO:0000313" key="9">
    <source>
        <dbReference type="Proteomes" id="UP001596540"/>
    </source>
</evidence>
<comment type="caution">
    <text evidence="8">The sequence shown here is derived from an EMBL/GenBank/DDBJ whole genome shotgun (WGS) entry which is preliminary data.</text>
</comment>
<evidence type="ECO:0000256" key="4">
    <source>
        <dbReference type="ARBA" id="ARBA00022679"/>
    </source>
</evidence>
<dbReference type="InterPro" id="IPR050596">
    <property type="entry name" value="AspAT/PAT-like"/>
</dbReference>
<dbReference type="InterPro" id="IPR015424">
    <property type="entry name" value="PyrdxlP-dep_Trfase"/>
</dbReference>
<evidence type="ECO:0000256" key="1">
    <source>
        <dbReference type="ARBA" id="ARBA00001933"/>
    </source>
</evidence>
<dbReference type="PROSITE" id="PS00105">
    <property type="entry name" value="AA_TRANSFER_CLASS_1"/>
    <property type="match status" value="1"/>
</dbReference>
<dbReference type="InterPro" id="IPR015421">
    <property type="entry name" value="PyrdxlP-dep_Trfase_major"/>
</dbReference>
<evidence type="ECO:0000256" key="6">
    <source>
        <dbReference type="RuleBase" id="RU000481"/>
    </source>
</evidence>
<proteinExistence type="inferred from homology"/>
<evidence type="ECO:0000256" key="3">
    <source>
        <dbReference type="ARBA" id="ARBA00022576"/>
    </source>
</evidence>
<name>A0ABW2KGD2_9ACTN</name>
<comment type="similarity">
    <text evidence="2 6">Belongs to the class-I pyridoxal-phosphate-dependent aminotransferase family.</text>
</comment>
<dbReference type="InterPro" id="IPR015422">
    <property type="entry name" value="PyrdxlP-dep_Trfase_small"/>
</dbReference>
<dbReference type="GO" id="GO:0008483">
    <property type="term" value="F:transaminase activity"/>
    <property type="evidence" value="ECO:0007669"/>
    <property type="project" value="UniProtKB-KW"/>
</dbReference>
<dbReference type="InterPro" id="IPR004838">
    <property type="entry name" value="NHTrfase_class1_PyrdxlP-BS"/>
</dbReference>
<dbReference type="InterPro" id="IPR004839">
    <property type="entry name" value="Aminotransferase_I/II_large"/>
</dbReference>
<keyword evidence="5" id="KW-0663">Pyridoxal phosphate</keyword>
<evidence type="ECO:0000313" key="8">
    <source>
        <dbReference type="EMBL" id="MFC7329017.1"/>
    </source>
</evidence>
<gene>
    <name evidence="8" type="ORF">ACFQRF_14835</name>
</gene>
<keyword evidence="9" id="KW-1185">Reference proteome</keyword>
<comment type="cofactor">
    <cofactor evidence="1 6">
        <name>pyridoxal 5'-phosphate</name>
        <dbReference type="ChEBI" id="CHEBI:597326"/>
    </cofactor>
</comment>
<dbReference type="PANTHER" id="PTHR46383:SF1">
    <property type="entry name" value="ASPARTATE AMINOTRANSFERASE"/>
    <property type="match status" value="1"/>
</dbReference>
<dbReference type="RefSeq" id="WP_379871662.1">
    <property type="nucleotide sequence ID" value="NZ_JBHTBH010000006.1"/>
</dbReference>
<dbReference type="EMBL" id="JBHTBH010000006">
    <property type="protein sequence ID" value="MFC7329017.1"/>
    <property type="molecule type" value="Genomic_DNA"/>
</dbReference>
<keyword evidence="3 6" id="KW-0032">Aminotransferase</keyword>
<dbReference type="SUPFAM" id="SSF53383">
    <property type="entry name" value="PLP-dependent transferases"/>
    <property type="match status" value="1"/>
</dbReference>
<dbReference type="Gene3D" id="3.40.640.10">
    <property type="entry name" value="Type I PLP-dependent aspartate aminotransferase-like (Major domain)"/>
    <property type="match status" value="1"/>
</dbReference>
<dbReference type="CDD" id="cd00609">
    <property type="entry name" value="AAT_like"/>
    <property type="match status" value="1"/>
</dbReference>
<dbReference type="EC" id="2.6.1.-" evidence="6"/>
<sequence length="428" mass="44576">MSVTVSATLAVNEALSERRRQGLPVLPMGFGEAGLPVHPALRAALAAGGDRNAYGPVAGSPDLRAAAAGYWDRRGLPTDPELVVAGPGSKPLLYGLLLSIGGDVAVPAPSWVSYAAQAQLAGHRPLPVPTLPGQGGVPDPDLLRIAVTEARAAGRDVRAVIVTTPDNPTGTVAARGTTERLARTARELDLVVISDEIYRDLVHDPATTVPSVAEAAPERTVITSGLSKSLALGGWRIGVARLPDSAPGHRLRADLLGVASEIWSSPAAPVQQAAAYAFTEPAEITDHVRRSARLHGIVVREVARRFTDAGALVAAPSAAFYLYPDLEGARARLAADHGVTTGPGLARLLLDRYGVGTLAAAEFGESPHALRLRVATSLLYGDTEAERFEALAAGDPVALPWIRAHLDRLDEVLAEVTRPAAAPVAAPH</sequence>
<feature type="domain" description="Aminotransferase class I/classII large" evidence="7">
    <location>
        <begin position="37"/>
        <end position="375"/>
    </location>
</feature>
<keyword evidence="4 6" id="KW-0808">Transferase</keyword>
<dbReference type="Pfam" id="PF00155">
    <property type="entry name" value="Aminotran_1_2"/>
    <property type="match status" value="1"/>
</dbReference>
<reference evidence="9" key="1">
    <citation type="journal article" date="2019" name="Int. J. Syst. Evol. Microbiol.">
        <title>The Global Catalogue of Microorganisms (GCM) 10K type strain sequencing project: providing services to taxonomists for standard genome sequencing and annotation.</title>
        <authorList>
            <consortium name="The Broad Institute Genomics Platform"/>
            <consortium name="The Broad Institute Genome Sequencing Center for Infectious Disease"/>
            <person name="Wu L."/>
            <person name="Ma J."/>
        </authorList>
    </citation>
    <scope>NUCLEOTIDE SEQUENCE [LARGE SCALE GENOMIC DNA]</scope>
    <source>
        <strain evidence="9">CGMCC 4.7382</strain>
    </source>
</reference>
<organism evidence="8 9">
    <name type="scientific">Marinactinospora rubrisoli</name>
    <dbReference type="NCBI Taxonomy" id="2715399"/>
    <lineage>
        <taxon>Bacteria</taxon>
        <taxon>Bacillati</taxon>
        <taxon>Actinomycetota</taxon>
        <taxon>Actinomycetes</taxon>
        <taxon>Streptosporangiales</taxon>
        <taxon>Nocardiopsidaceae</taxon>
        <taxon>Marinactinospora</taxon>
    </lineage>
</organism>
<evidence type="ECO:0000256" key="2">
    <source>
        <dbReference type="ARBA" id="ARBA00007441"/>
    </source>
</evidence>
<accession>A0ABW2KGD2</accession>
<evidence type="ECO:0000259" key="7">
    <source>
        <dbReference type="Pfam" id="PF00155"/>
    </source>
</evidence>
<dbReference type="Gene3D" id="3.90.1150.10">
    <property type="entry name" value="Aspartate Aminotransferase, domain 1"/>
    <property type="match status" value="1"/>
</dbReference>
<dbReference type="PANTHER" id="PTHR46383">
    <property type="entry name" value="ASPARTATE AMINOTRANSFERASE"/>
    <property type="match status" value="1"/>
</dbReference>
<dbReference type="Proteomes" id="UP001596540">
    <property type="component" value="Unassembled WGS sequence"/>
</dbReference>
<evidence type="ECO:0000256" key="5">
    <source>
        <dbReference type="ARBA" id="ARBA00022898"/>
    </source>
</evidence>